<name>A0DWZ7_PARTE</name>
<dbReference type="PANTHER" id="PTHR22952">
    <property type="entry name" value="CAMP-RESPONSE ELEMENT BINDING PROTEIN-RELATED"/>
    <property type="match status" value="1"/>
</dbReference>
<dbReference type="SMART" id="SM00338">
    <property type="entry name" value="BRLZ"/>
    <property type="match status" value="1"/>
</dbReference>
<evidence type="ECO:0000256" key="5">
    <source>
        <dbReference type="SAM" id="MobiDB-lite"/>
    </source>
</evidence>
<feature type="coiled-coil region" evidence="4">
    <location>
        <begin position="364"/>
        <end position="402"/>
    </location>
</feature>
<dbReference type="GeneID" id="5040762"/>
<dbReference type="Pfam" id="PF00170">
    <property type="entry name" value="bZIP_1"/>
    <property type="match status" value="1"/>
</dbReference>
<evidence type="ECO:0000256" key="4">
    <source>
        <dbReference type="SAM" id="Coils"/>
    </source>
</evidence>
<dbReference type="KEGG" id="ptm:GSPATT00021196001"/>
<dbReference type="OMA" id="IHSDMNS"/>
<keyword evidence="4" id="KW-0175">Coiled coil</keyword>
<dbReference type="Proteomes" id="UP000000600">
    <property type="component" value="Unassembled WGS sequence"/>
</dbReference>
<evidence type="ECO:0000259" key="6">
    <source>
        <dbReference type="PROSITE" id="PS50217"/>
    </source>
</evidence>
<keyword evidence="2" id="KW-0238">DNA-binding</keyword>
<dbReference type="AlphaFoldDB" id="A0DWZ7"/>
<dbReference type="InParanoid" id="A0DWZ7"/>
<proteinExistence type="predicted"/>
<dbReference type="PROSITE" id="PS00036">
    <property type="entry name" value="BZIP_BASIC"/>
    <property type="match status" value="1"/>
</dbReference>
<feature type="domain" description="BZIP" evidence="6">
    <location>
        <begin position="194"/>
        <end position="237"/>
    </location>
</feature>
<evidence type="ECO:0000256" key="1">
    <source>
        <dbReference type="ARBA" id="ARBA00004123"/>
    </source>
</evidence>
<dbReference type="EMBL" id="CT868629">
    <property type="protein sequence ID" value="CAK87564.1"/>
    <property type="molecule type" value="Genomic_DNA"/>
</dbReference>
<gene>
    <name evidence="7" type="ORF">GSPATT00021196001</name>
</gene>
<feature type="compositionally biased region" description="Polar residues" evidence="5">
    <location>
        <begin position="157"/>
        <end position="174"/>
    </location>
</feature>
<dbReference type="eggNOG" id="ENOG502QR0I">
    <property type="taxonomic scope" value="Eukaryota"/>
</dbReference>
<dbReference type="SUPFAM" id="SSF57959">
    <property type="entry name" value="Leucine zipper domain"/>
    <property type="match status" value="1"/>
</dbReference>
<evidence type="ECO:0000313" key="7">
    <source>
        <dbReference type="EMBL" id="CAK87564.1"/>
    </source>
</evidence>
<dbReference type="HOGENOM" id="CLU_040488_0_0_1"/>
<evidence type="ECO:0000256" key="3">
    <source>
        <dbReference type="ARBA" id="ARBA00023242"/>
    </source>
</evidence>
<keyword evidence="3" id="KW-0539">Nucleus</keyword>
<feature type="compositionally biased region" description="Polar residues" evidence="5">
    <location>
        <begin position="183"/>
        <end position="197"/>
    </location>
</feature>
<dbReference type="CDD" id="cd14811">
    <property type="entry name" value="bZIP_u2"/>
    <property type="match status" value="1"/>
</dbReference>
<dbReference type="Gene3D" id="1.20.5.170">
    <property type="match status" value="1"/>
</dbReference>
<dbReference type="GO" id="GO:0005634">
    <property type="term" value="C:nucleus"/>
    <property type="evidence" value="ECO:0007669"/>
    <property type="project" value="UniProtKB-SubCell"/>
</dbReference>
<keyword evidence="8" id="KW-1185">Reference proteome</keyword>
<dbReference type="InterPro" id="IPR004827">
    <property type="entry name" value="bZIP"/>
</dbReference>
<dbReference type="GO" id="GO:0003700">
    <property type="term" value="F:DNA-binding transcription factor activity"/>
    <property type="evidence" value="ECO:0007669"/>
    <property type="project" value="InterPro"/>
</dbReference>
<organism evidence="7 8">
    <name type="scientific">Paramecium tetraurelia</name>
    <dbReference type="NCBI Taxonomy" id="5888"/>
    <lineage>
        <taxon>Eukaryota</taxon>
        <taxon>Sar</taxon>
        <taxon>Alveolata</taxon>
        <taxon>Ciliophora</taxon>
        <taxon>Intramacronucleata</taxon>
        <taxon>Oligohymenophorea</taxon>
        <taxon>Peniculida</taxon>
        <taxon>Parameciidae</taxon>
        <taxon>Paramecium</taxon>
    </lineage>
</organism>
<dbReference type="GO" id="GO:0045893">
    <property type="term" value="P:positive regulation of DNA-templated transcription"/>
    <property type="evidence" value="ECO:0007669"/>
    <property type="project" value="InterPro"/>
</dbReference>
<dbReference type="PROSITE" id="PS50217">
    <property type="entry name" value="BZIP"/>
    <property type="match status" value="1"/>
</dbReference>
<feature type="region of interest" description="Disordered" evidence="5">
    <location>
        <begin position="155"/>
        <end position="213"/>
    </location>
</feature>
<dbReference type="GO" id="GO:0003677">
    <property type="term" value="F:DNA binding"/>
    <property type="evidence" value="ECO:0007669"/>
    <property type="project" value="UniProtKB-KW"/>
</dbReference>
<dbReference type="InterPro" id="IPR043452">
    <property type="entry name" value="BZIP46-like"/>
</dbReference>
<feature type="compositionally biased region" description="Polar residues" evidence="5">
    <location>
        <begin position="102"/>
        <end position="111"/>
    </location>
</feature>
<dbReference type="InterPro" id="IPR046347">
    <property type="entry name" value="bZIP_sf"/>
</dbReference>
<protein>
    <recommendedName>
        <fullName evidence="6">BZIP domain-containing protein</fullName>
    </recommendedName>
</protein>
<sequence>MADSFNSSGQFYNFVGTAGTADFLPGSGQEQYFGRNYLAYNDQQVGSFQNNFHQSQLIDSEVKNSLDQFFEMKIEDVRLDNLLIQEEQSSNQSKQKQSIHSDINSRSQYSGDQDFRLESAEQINSKFKPEVKMLIPQNQGKSIYRDKIDSLLEKRTSNNNSVSPSITPRSSKSQQKLERKRSQNLQNETSNEMTDPTQVKLAKNRESAKNSRERKKIYQQLLEKQVQELQQENEKLKDICKNQAQSMEIVNKKTQKFQLFLEQQQQMFEKLELCLIKKASHDEIGIIMDALRYRIQSNSQERNDTARVYFDSIAEIMLPMQVKYLLYACQNSKDMFANTDQDYSEWLKEGFESTSVKFENFTKLKKFQSKVQQLKQNISNSLDKIKNEIKSIQDQASKLDQVWDSLKSILNPLQLGTLMCSLYHVNSISNNQNLYRNELQTSTLFAQLKNSQAEEDDFSFKIEEEINYGTNKMVKRC</sequence>
<dbReference type="OrthoDB" id="301136at2759"/>
<feature type="compositionally biased region" description="Low complexity" evidence="5">
    <location>
        <begin position="88"/>
        <end position="101"/>
    </location>
</feature>
<feature type="region of interest" description="Disordered" evidence="5">
    <location>
        <begin position="88"/>
        <end position="111"/>
    </location>
</feature>
<comment type="subcellular location">
    <subcellularLocation>
        <location evidence="1">Nucleus</location>
    </subcellularLocation>
</comment>
<evidence type="ECO:0000256" key="2">
    <source>
        <dbReference type="ARBA" id="ARBA00023125"/>
    </source>
</evidence>
<dbReference type="PANTHER" id="PTHR22952:SF175">
    <property type="entry name" value="PROTEIN ABSCISIC ACID-INSENSITIVE 5"/>
    <property type="match status" value="1"/>
</dbReference>
<evidence type="ECO:0000313" key="8">
    <source>
        <dbReference type="Proteomes" id="UP000000600"/>
    </source>
</evidence>
<accession>A0DWZ7</accession>
<dbReference type="RefSeq" id="XP_001454961.1">
    <property type="nucleotide sequence ID" value="XM_001454924.1"/>
</dbReference>
<reference evidence="7 8" key="1">
    <citation type="journal article" date="2006" name="Nature">
        <title>Global trends of whole-genome duplications revealed by the ciliate Paramecium tetraurelia.</title>
        <authorList>
            <consortium name="Genoscope"/>
            <person name="Aury J.-M."/>
            <person name="Jaillon O."/>
            <person name="Duret L."/>
            <person name="Noel B."/>
            <person name="Jubin C."/>
            <person name="Porcel B.M."/>
            <person name="Segurens B."/>
            <person name="Daubin V."/>
            <person name="Anthouard V."/>
            <person name="Aiach N."/>
            <person name="Arnaiz O."/>
            <person name="Billaut A."/>
            <person name="Beisson J."/>
            <person name="Blanc I."/>
            <person name="Bouhouche K."/>
            <person name="Camara F."/>
            <person name="Duharcourt S."/>
            <person name="Guigo R."/>
            <person name="Gogendeau D."/>
            <person name="Katinka M."/>
            <person name="Keller A.-M."/>
            <person name="Kissmehl R."/>
            <person name="Klotz C."/>
            <person name="Koll F."/>
            <person name="Le Moue A."/>
            <person name="Lepere C."/>
            <person name="Malinsky S."/>
            <person name="Nowacki M."/>
            <person name="Nowak J.K."/>
            <person name="Plattner H."/>
            <person name="Poulain J."/>
            <person name="Ruiz F."/>
            <person name="Serrano V."/>
            <person name="Zagulski M."/>
            <person name="Dessen P."/>
            <person name="Betermier M."/>
            <person name="Weissenbach J."/>
            <person name="Scarpelli C."/>
            <person name="Schachter V."/>
            <person name="Sperling L."/>
            <person name="Meyer E."/>
            <person name="Cohen J."/>
            <person name="Wincker P."/>
        </authorList>
    </citation>
    <scope>NUCLEOTIDE SEQUENCE [LARGE SCALE GENOMIC DNA]</scope>
    <source>
        <strain evidence="7 8">Stock d4-2</strain>
    </source>
</reference>